<feature type="transmembrane region" description="Helical" evidence="5">
    <location>
        <begin position="235"/>
        <end position="254"/>
    </location>
</feature>
<keyword evidence="2 5" id="KW-0812">Transmembrane</keyword>
<feature type="domain" description="EamA" evidence="7">
    <location>
        <begin position="7"/>
        <end position="138"/>
    </location>
</feature>
<evidence type="ECO:0000313" key="9">
    <source>
        <dbReference type="Proteomes" id="UP000537130"/>
    </source>
</evidence>
<dbReference type="AlphaFoldDB" id="A0A7W4W5F9"/>
<evidence type="ECO:0000313" key="8">
    <source>
        <dbReference type="EMBL" id="MBB3047172.1"/>
    </source>
</evidence>
<evidence type="ECO:0000256" key="2">
    <source>
        <dbReference type="ARBA" id="ARBA00022692"/>
    </source>
</evidence>
<evidence type="ECO:0000259" key="7">
    <source>
        <dbReference type="Pfam" id="PF00892"/>
    </source>
</evidence>
<dbReference type="Gene3D" id="1.10.3730.20">
    <property type="match status" value="1"/>
</dbReference>
<keyword evidence="6" id="KW-0732">Signal</keyword>
<feature type="chain" id="PRO_5030556667" evidence="6">
    <location>
        <begin position="24"/>
        <end position="283"/>
    </location>
</feature>
<feature type="transmembrane region" description="Helical" evidence="5">
    <location>
        <begin position="41"/>
        <end position="59"/>
    </location>
</feature>
<dbReference type="EMBL" id="JACHWY010000001">
    <property type="protein sequence ID" value="MBB3047172.1"/>
    <property type="molecule type" value="Genomic_DNA"/>
</dbReference>
<dbReference type="Pfam" id="PF00892">
    <property type="entry name" value="EamA"/>
    <property type="match status" value="2"/>
</dbReference>
<accession>A0A7W4W5F9</accession>
<organism evidence="8 9">
    <name type="scientific">Litorivivens lipolytica</name>
    <dbReference type="NCBI Taxonomy" id="1524264"/>
    <lineage>
        <taxon>Bacteria</taxon>
        <taxon>Pseudomonadati</taxon>
        <taxon>Pseudomonadota</taxon>
        <taxon>Gammaproteobacteria</taxon>
        <taxon>Litorivivens</taxon>
    </lineage>
</organism>
<evidence type="ECO:0000256" key="5">
    <source>
        <dbReference type="SAM" id="Phobius"/>
    </source>
</evidence>
<dbReference type="InterPro" id="IPR037185">
    <property type="entry name" value="EmrE-like"/>
</dbReference>
<keyword evidence="4 5" id="KW-0472">Membrane</keyword>
<feature type="transmembrane region" description="Helical" evidence="5">
    <location>
        <begin position="148"/>
        <end position="166"/>
    </location>
</feature>
<keyword evidence="3 5" id="KW-1133">Transmembrane helix</keyword>
<evidence type="ECO:0000256" key="4">
    <source>
        <dbReference type="ARBA" id="ARBA00023136"/>
    </source>
</evidence>
<feature type="domain" description="EamA" evidence="7">
    <location>
        <begin position="147"/>
        <end position="277"/>
    </location>
</feature>
<evidence type="ECO:0000256" key="6">
    <source>
        <dbReference type="SAM" id="SignalP"/>
    </source>
</evidence>
<feature type="transmembrane region" description="Helical" evidence="5">
    <location>
        <begin position="204"/>
        <end position="223"/>
    </location>
</feature>
<comment type="subcellular location">
    <subcellularLocation>
        <location evidence="1">Membrane</location>
        <topology evidence="1">Multi-pass membrane protein</topology>
    </subcellularLocation>
</comment>
<sequence length="283" mass="31001">MSHQPLKAAAWMAGAIASFSAMAVAARIVLGDLTPLQLMFYRNILAVTILVCCFPLMGVHRLKVRQPWVQLLRHSVHFLAQYAWFVAIALIPLAQVFALEFTVPIWSLLFAAVILDEKITPPRVTAVVLGFLGTLLIVKPGLVEPEFGTLVMLAGAFAFGIAHTLTRKITLTDSPLSVLVLMNLLQLPMAAVAFIFDPAWPPGWQWPCLISIAVTALTAHYCLTKALSLAPANVVIPMDFLRLPLIALLAWVIFQEAVSVWVFAGAALMLAGVWINLRSESRR</sequence>
<dbReference type="Proteomes" id="UP000537130">
    <property type="component" value="Unassembled WGS sequence"/>
</dbReference>
<feature type="transmembrane region" description="Helical" evidence="5">
    <location>
        <begin position="71"/>
        <end position="91"/>
    </location>
</feature>
<evidence type="ECO:0000256" key="3">
    <source>
        <dbReference type="ARBA" id="ARBA00022989"/>
    </source>
</evidence>
<gene>
    <name evidence="8" type="ORF">FHR99_001408</name>
</gene>
<keyword evidence="9" id="KW-1185">Reference proteome</keyword>
<comment type="caution">
    <text evidence="8">The sequence shown here is derived from an EMBL/GenBank/DDBJ whole genome shotgun (WGS) entry which is preliminary data.</text>
</comment>
<dbReference type="PANTHER" id="PTHR22911:SF6">
    <property type="entry name" value="SOLUTE CARRIER FAMILY 35 MEMBER G1"/>
    <property type="match status" value="1"/>
</dbReference>
<feature type="transmembrane region" description="Helical" evidence="5">
    <location>
        <begin position="124"/>
        <end position="142"/>
    </location>
</feature>
<feature type="signal peptide" evidence="6">
    <location>
        <begin position="1"/>
        <end position="23"/>
    </location>
</feature>
<dbReference type="SUPFAM" id="SSF103481">
    <property type="entry name" value="Multidrug resistance efflux transporter EmrE"/>
    <property type="match status" value="2"/>
</dbReference>
<dbReference type="InterPro" id="IPR000620">
    <property type="entry name" value="EamA_dom"/>
</dbReference>
<feature type="transmembrane region" description="Helical" evidence="5">
    <location>
        <begin position="260"/>
        <end position="277"/>
    </location>
</feature>
<feature type="transmembrane region" description="Helical" evidence="5">
    <location>
        <begin position="178"/>
        <end position="198"/>
    </location>
</feature>
<evidence type="ECO:0000256" key="1">
    <source>
        <dbReference type="ARBA" id="ARBA00004141"/>
    </source>
</evidence>
<dbReference type="GO" id="GO:0016020">
    <property type="term" value="C:membrane"/>
    <property type="evidence" value="ECO:0007669"/>
    <property type="project" value="UniProtKB-SubCell"/>
</dbReference>
<proteinExistence type="predicted"/>
<protein>
    <submittedName>
        <fullName evidence="8">Drug/metabolite transporter (DMT)-like permease</fullName>
    </submittedName>
</protein>
<name>A0A7W4W5F9_9GAMM</name>
<dbReference type="PANTHER" id="PTHR22911">
    <property type="entry name" value="ACYL-MALONYL CONDENSING ENZYME-RELATED"/>
    <property type="match status" value="1"/>
</dbReference>
<dbReference type="RefSeq" id="WP_183409811.1">
    <property type="nucleotide sequence ID" value="NZ_JACHWY010000001.1"/>
</dbReference>
<reference evidence="8 9" key="1">
    <citation type="submission" date="2020-08" db="EMBL/GenBank/DDBJ databases">
        <title>Genomic Encyclopedia of Type Strains, Phase III (KMG-III): the genomes of soil and plant-associated and newly described type strains.</title>
        <authorList>
            <person name="Whitman W."/>
        </authorList>
    </citation>
    <scope>NUCLEOTIDE SEQUENCE [LARGE SCALE GENOMIC DNA]</scope>
    <source>
        <strain evidence="8 9">CECT 8654</strain>
    </source>
</reference>